<dbReference type="Proteomes" id="UP000475325">
    <property type="component" value="Unassembled WGS sequence"/>
</dbReference>
<evidence type="ECO:0000313" key="1">
    <source>
        <dbReference type="EMBL" id="KAF3090801.1"/>
    </source>
</evidence>
<reference evidence="1 2" key="1">
    <citation type="submission" date="2019-06" db="EMBL/GenBank/DDBJ databases">
        <authorList>
            <person name="Palmer J.M."/>
        </authorList>
    </citation>
    <scope>NUCLEOTIDE SEQUENCE [LARGE SCALE GENOMIC DNA]</scope>
    <source>
        <strain evidence="1 2">TWF102</strain>
    </source>
</reference>
<accession>A0A7C8N8R7</accession>
<proteinExistence type="predicted"/>
<evidence type="ECO:0000313" key="2">
    <source>
        <dbReference type="Proteomes" id="UP000475325"/>
    </source>
</evidence>
<sequence length="101" mass="11763">MLMVAWDVELLNPSFPYPWPLDSEKRVSRSFVVTMMTAGQSKYAAYIETPRLTKPIMTNVMMPIDQLKNKAAPFSGYGIFFSQRRKKKKKKKEIPSVLLYR</sequence>
<comment type="caution">
    <text evidence="1">The sequence shown here is derived from an EMBL/GenBank/DDBJ whole genome shotgun (WGS) entry which is preliminary data.</text>
</comment>
<gene>
    <name evidence="1" type="ORF">TWF102_009007</name>
</gene>
<organism evidence="1 2">
    <name type="scientific">Orbilia oligospora</name>
    <name type="common">Nematode-trapping fungus</name>
    <name type="synonym">Arthrobotrys oligospora</name>
    <dbReference type="NCBI Taxonomy" id="2813651"/>
    <lineage>
        <taxon>Eukaryota</taxon>
        <taxon>Fungi</taxon>
        <taxon>Dikarya</taxon>
        <taxon>Ascomycota</taxon>
        <taxon>Pezizomycotina</taxon>
        <taxon>Orbiliomycetes</taxon>
        <taxon>Orbiliales</taxon>
        <taxon>Orbiliaceae</taxon>
        <taxon>Orbilia</taxon>
    </lineage>
</organism>
<dbReference type="AlphaFoldDB" id="A0A7C8N8R7"/>
<dbReference type="EMBL" id="WIQW01000059">
    <property type="protein sequence ID" value="KAF3090801.1"/>
    <property type="molecule type" value="Genomic_DNA"/>
</dbReference>
<protein>
    <submittedName>
        <fullName evidence="1">Uncharacterized protein</fullName>
    </submittedName>
</protein>
<name>A0A7C8N8R7_ORBOL</name>